<dbReference type="VEuPathDB" id="FungiDB:LEMA_P053580.1"/>
<proteinExistence type="predicted"/>
<gene>
    <name evidence="3" type="ORF">LEMA_P053580.1</name>
</gene>
<reference evidence="4" key="1">
    <citation type="journal article" date="2011" name="Nat. Commun.">
        <title>Effector diversification within compartments of the Leptosphaeria maculans genome affected by Repeat-Induced Point mutations.</title>
        <authorList>
            <person name="Rouxel T."/>
            <person name="Grandaubert J."/>
            <person name="Hane J.K."/>
            <person name="Hoede C."/>
            <person name="van de Wouw A.P."/>
            <person name="Couloux A."/>
            <person name="Dominguez V."/>
            <person name="Anthouard V."/>
            <person name="Bally P."/>
            <person name="Bourras S."/>
            <person name="Cozijnsen A.J."/>
            <person name="Ciuffetti L.M."/>
            <person name="Degrave A."/>
            <person name="Dilmaghani A."/>
            <person name="Duret L."/>
            <person name="Fudal I."/>
            <person name="Goodwin S.B."/>
            <person name="Gout L."/>
            <person name="Glaser N."/>
            <person name="Linglin J."/>
            <person name="Kema G.H.J."/>
            <person name="Lapalu N."/>
            <person name="Lawrence C.B."/>
            <person name="May K."/>
            <person name="Meyer M."/>
            <person name="Ollivier B."/>
            <person name="Poulain J."/>
            <person name="Schoch C.L."/>
            <person name="Simon A."/>
            <person name="Spatafora J.W."/>
            <person name="Stachowiak A."/>
            <person name="Turgeon B.G."/>
            <person name="Tyler B.M."/>
            <person name="Vincent D."/>
            <person name="Weissenbach J."/>
            <person name="Amselem J."/>
            <person name="Quesneville H."/>
            <person name="Oliver R.P."/>
            <person name="Wincker P."/>
            <person name="Balesdent M.-H."/>
            <person name="Howlett B.J."/>
        </authorList>
    </citation>
    <scope>NUCLEOTIDE SEQUENCE [LARGE SCALE GENOMIC DNA]</scope>
    <source>
        <strain evidence="4">JN3 / isolate v23.1.3 / race Av1-4-5-6-7-8</strain>
    </source>
</reference>
<dbReference type="OMA" id="CAGENEW"/>
<dbReference type="Pfam" id="PF25545">
    <property type="entry name" value="DUF7924"/>
    <property type="match status" value="1"/>
</dbReference>
<dbReference type="InterPro" id="IPR057684">
    <property type="entry name" value="DUF7924"/>
</dbReference>
<dbReference type="InParanoid" id="E4ZN49"/>
<accession>E4ZN49</accession>
<organism evidence="4">
    <name type="scientific">Leptosphaeria maculans (strain JN3 / isolate v23.1.3 / race Av1-4-5-6-7-8)</name>
    <name type="common">Blackleg fungus</name>
    <name type="synonym">Phoma lingam</name>
    <dbReference type="NCBI Taxonomy" id="985895"/>
    <lineage>
        <taxon>Eukaryota</taxon>
        <taxon>Fungi</taxon>
        <taxon>Dikarya</taxon>
        <taxon>Ascomycota</taxon>
        <taxon>Pezizomycotina</taxon>
        <taxon>Dothideomycetes</taxon>
        <taxon>Pleosporomycetidae</taxon>
        <taxon>Pleosporales</taxon>
        <taxon>Pleosporineae</taxon>
        <taxon>Leptosphaeriaceae</taxon>
        <taxon>Plenodomus</taxon>
        <taxon>Plenodomus lingam/Leptosphaeria maculans species complex</taxon>
    </lineage>
</organism>
<dbReference type="EMBL" id="FP929094">
    <property type="protein sequence ID" value="CBX92652.1"/>
    <property type="molecule type" value="Genomic_DNA"/>
</dbReference>
<dbReference type="Proteomes" id="UP000002668">
    <property type="component" value="Genome"/>
</dbReference>
<keyword evidence="4" id="KW-1185">Reference proteome</keyword>
<dbReference type="AlphaFoldDB" id="E4ZN49"/>
<dbReference type="OrthoDB" id="5372703at2759"/>
<dbReference type="HOGENOM" id="CLU_668295_0_0_1"/>
<feature type="region of interest" description="Disordered" evidence="1">
    <location>
        <begin position="178"/>
        <end position="199"/>
    </location>
</feature>
<dbReference type="STRING" id="985895.E4ZN49"/>
<evidence type="ECO:0000313" key="3">
    <source>
        <dbReference type="EMBL" id="CBX92652.1"/>
    </source>
</evidence>
<name>E4ZN49_LEPMJ</name>
<feature type="region of interest" description="Disordered" evidence="1">
    <location>
        <begin position="1"/>
        <end position="65"/>
    </location>
</feature>
<sequence>MTPNLDYESTGEAGRAASPRWSSQNGSTSNPRSAASSHSRGRFTRRDANARRFRTPSPMKKPSPQTYRTCNMHHANVFVDNLGDLPPAVDSELRRILGVTSLEDHVINSADEPHCSDVAERYRSDSQRNARECSLEGDWKASLFGLLRTLSEHQAAGGLKYGTRPLSQWAHRRTIHWDDDDRDTRTPRSSQSALPDFDPTEAANTAASIFNASAPSLPSSTPSVTPTTSSEAADPYHISTPKPDITVALAHTGFEGRQQRRLVDHQAAASILSDPHAADMGTRFPFLIVEAKGQSLNGSVVCAQNQAAISGACMLTILRDLSNQADWNASSTAECVTGMQQIPALCFSLVTAGPTHELAVHFLHHGAFHMYCFKSCRTTLSPDSRILVHFLHKILLWGCGRFKDAIVEQLEKLLRCSTLL</sequence>
<evidence type="ECO:0000313" key="4">
    <source>
        <dbReference type="Proteomes" id="UP000002668"/>
    </source>
</evidence>
<dbReference type="eggNOG" id="ENOG502SUWY">
    <property type="taxonomic scope" value="Eukaryota"/>
</dbReference>
<feature type="domain" description="DUF7924" evidence="2">
    <location>
        <begin position="233"/>
        <end position="402"/>
    </location>
</feature>
<evidence type="ECO:0000256" key="1">
    <source>
        <dbReference type="SAM" id="MobiDB-lite"/>
    </source>
</evidence>
<feature type="compositionally biased region" description="Low complexity" evidence="1">
    <location>
        <begin position="212"/>
        <end position="233"/>
    </location>
</feature>
<evidence type="ECO:0000259" key="2">
    <source>
        <dbReference type="Pfam" id="PF25545"/>
    </source>
</evidence>
<feature type="region of interest" description="Disordered" evidence="1">
    <location>
        <begin position="212"/>
        <end position="240"/>
    </location>
</feature>
<feature type="compositionally biased region" description="Polar residues" evidence="1">
    <location>
        <begin position="20"/>
        <end position="38"/>
    </location>
</feature>
<protein>
    <recommendedName>
        <fullName evidence="2">DUF7924 domain-containing protein</fullName>
    </recommendedName>
</protein>